<dbReference type="InterPro" id="IPR029044">
    <property type="entry name" value="Nucleotide-diphossugar_trans"/>
</dbReference>
<dbReference type="CDD" id="cd04179">
    <property type="entry name" value="DPM_DPG-synthase_like"/>
    <property type="match status" value="1"/>
</dbReference>
<accession>A0ABV6YRH6</accession>
<dbReference type="InterPro" id="IPR050256">
    <property type="entry name" value="Glycosyltransferase_2"/>
</dbReference>
<organism evidence="2 3">
    <name type="scientific">candidate division CSSED10-310 bacterium</name>
    <dbReference type="NCBI Taxonomy" id="2855610"/>
    <lineage>
        <taxon>Bacteria</taxon>
        <taxon>Bacteria division CSSED10-310</taxon>
    </lineage>
</organism>
<dbReference type="PANTHER" id="PTHR48090">
    <property type="entry name" value="UNDECAPRENYL-PHOSPHATE 4-DEOXY-4-FORMAMIDO-L-ARABINOSE TRANSFERASE-RELATED"/>
    <property type="match status" value="1"/>
</dbReference>
<reference evidence="2 3" key="1">
    <citation type="submission" date="2024-09" db="EMBL/GenBank/DDBJ databases">
        <title>Laminarin stimulates single cell rates of sulfate reduction while oxygen inhibits transcriptomic activity in coastal marine sediment.</title>
        <authorList>
            <person name="Lindsay M."/>
            <person name="Orcutt B."/>
            <person name="Emerson D."/>
            <person name="Stepanauskas R."/>
            <person name="D'Angelo T."/>
        </authorList>
    </citation>
    <scope>NUCLEOTIDE SEQUENCE [LARGE SCALE GENOMIC DNA]</scope>
    <source>
        <strain evidence="2">SAG AM-311-K15</strain>
    </source>
</reference>
<gene>
    <name evidence="2" type="ORF">ACFL27_01260</name>
</gene>
<dbReference type="PANTHER" id="PTHR48090:SF7">
    <property type="entry name" value="RFBJ PROTEIN"/>
    <property type="match status" value="1"/>
</dbReference>
<evidence type="ECO:0000313" key="3">
    <source>
        <dbReference type="Proteomes" id="UP001594351"/>
    </source>
</evidence>
<evidence type="ECO:0000259" key="1">
    <source>
        <dbReference type="Pfam" id="PF00535"/>
    </source>
</evidence>
<evidence type="ECO:0000313" key="2">
    <source>
        <dbReference type="EMBL" id="MFC1848809.1"/>
    </source>
</evidence>
<feature type="domain" description="Glycosyltransferase 2-like" evidence="1">
    <location>
        <begin position="8"/>
        <end position="163"/>
    </location>
</feature>
<protein>
    <submittedName>
        <fullName evidence="2">Glycosyltransferase family 2 protein</fullName>
    </submittedName>
</protein>
<keyword evidence="3" id="KW-1185">Reference proteome</keyword>
<sequence length="232" mass="26455">MHRKAKITVVIPCYNEEKGIGKVLEKIPDFVDEIIVINNNSTDRTAEIARNAGARVIDEPQQGYGRAYKTGLPAAKGDVIVTMDGDGTYPTIAIAYLVDILLGENLDFISARRMPIDWTRSLNNIQRFCGNLVLTLFLAILFGKTIRDSQSGMWIFNKNILDKLNLTSDEMAFSEELKIEAFCHPDLLCREVPIQFKYIHRIGPSKLNLWHDGIQNLKFLFKKRFTYRTIKS</sequence>
<dbReference type="SUPFAM" id="SSF53448">
    <property type="entry name" value="Nucleotide-diphospho-sugar transferases"/>
    <property type="match status" value="1"/>
</dbReference>
<name>A0ABV6YRH6_UNCC1</name>
<dbReference type="Proteomes" id="UP001594351">
    <property type="component" value="Unassembled WGS sequence"/>
</dbReference>
<dbReference type="InterPro" id="IPR001173">
    <property type="entry name" value="Glyco_trans_2-like"/>
</dbReference>
<dbReference type="Gene3D" id="3.90.550.10">
    <property type="entry name" value="Spore Coat Polysaccharide Biosynthesis Protein SpsA, Chain A"/>
    <property type="match status" value="1"/>
</dbReference>
<proteinExistence type="predicted"/>
<comment type="caution">
    <text evidence="2">The sequence shown here is derived from an EMBL/GenBank/DDBJ whole genome shotgun (WGS) entry which is preliminary data.</text>
</comment>
<dbReference type="Pfam" id="PF00535">
    <property type="entry name" value="Glycos_transf_2"/>
    <property type="match status" value="1"/>
</dbReference>
<dbReference type="EMBL" id="JBHPBY010000008">
    <property type="protein sequence ID" value="MFC1848809.1"/>
    <property type="molecule type" value="Genomic_DNA"/>
</dbReference>